<dbReference type="EMBL" id="MDGQ01000005">
    <property type="protein sequence ID" value="OEK04681.1"/>
    <property type="molecule type" value="Genomic_DNA"/>
</dbReference>
<comment type="caution">
    <text evidence="1">The sequence shown here is derived from an EMBL/GenBank/DDBJ whole genome shotgun (WGS) entry which is preliminary data.</text>
</comment>
<dbReference type="Proteomes" id="UP000095552">
    <property type="component" value="Unassembled WGS sequence"/>
</dbReference>
<reference evidence="1 2" key="1">
    <citation type="submission" date="2016-08" db="EMBL/GenBank/DDBJ databases">
        <title>Draft genome of Fabibacter sp. strain SK-8.</title>
        <authorList>
            <person name="Wong S.-K."/>
            <person name="Hamasaki K."/>
            <person name="Yoshizawa S."/>
        </authorList>
    </citation>
    <scope>NUCLEOTIDE SEQUENCE [LARGE SCALE GENOMIC DNA]</scope>
    <source>
        <strain evidence="1 2">SK-8</strain>
    </source>
</reference>
<gene>
    <name evidence="1" type="ORF">BFP71_14605</name>
</gene>
<dbReference type="STRING" id="1563681.BFP71_14605"/>
<name>A0A1E5SZY8_9BACT</name>
<keyword evidence="2" id="KW-1185">Reference proteome</keyword>
<evidence type="ECO:0000313" key="1">
    <source>
        <dbReference type="EMBL" id="OEK04681.1"/>
    </source>
</evidence>
<sequence>MSDSKILKYLSDSFDEEAVDLLDNFGYVSFSKDGSDERPNKTAVNLGIKEFRAEYLQSIIYEPNQPITSKHLTEFELDDLAYISDLEGRFKLSEHRTIIKSDALLIRVLRFRLNLLGLVSSVNNQYDTELENGLTQLSKFLQVTSQGELFHLIDDFDELITVAAKRTWNIGFRGLASVSYDGKSSLKRDSDAMKQSLRMVENTGSISSTSVDFYSNDFVDKPWLTKKAEKHLTVIQNHPFNNFIVRLIQIKLWLLGAYGHKIDGDMKLRTIEALEDFHELIESMNTASQQLHVIPSRFVFRMKGGNWLINYKYLLLIGIPNVEVGFDANEFDVKAVSAQLQNLIDQVENQADKDKVLAKVDQLVDEQLNEKVPRRKKKVRKAKGFMRQVVGFFKKAVEWLAAGIQKVIDVISSFFKKVKNAVGYLIREIREAINKTIETFSFFFSKRKITTNNLITSDFDIDFDAVATLSAGYTSTDLEAHQSKVDSLLDTMSNVFGVFGKVIPIVIDLLKGPVGWVKLGIKLVKIILKDGLDSLFKPALSIVKS</sequence>
<accession>A0A1E5SZY8</accession>
<dbReference type="RefSeq" id="WP_069836185.1">
    <property type="nucleotide sequence ID" value="NZ_MDGQ01000005.1"/>
</dbReference>
<proteinExistence type="predicted"/>
<organism evidence="1 2">
    <name type="scientific">Roseivirga misakiensis</name>
    <dbReference type="NCBI Taxonomy" id="1563681"/>
    <lineage>
        <taxon>Bacteria</taxon>
        <taxon>Pseudomonadati</taxon>
        <taxon>Bacteroidota</taxon>
        <taxon>Cytophagia</taxon>
        <taxon>Cytophagales</taxon>
        <taxon>Roseivirgaceae</taxon>
        <taxon>Roseivirga</taxon>
    </lineage>
</organism>
<evidence type="ECO:0000313" key="2">
    <source>
        <dbReference type="Proteomes" id="UP000095552"/>
    </source>
</evidence>
<dbReference type="AlphaFoldDB" id="A0A1E5SZY8"/>
<protein>
    <submittedName>
        <fullName evidence="1">Uncharacterized protein</fullName>
    </submittedName>
</protein>
<dbReference type="OrthoDB" id="1109960at2"/>